<dbReference type="InterPro" id="IPR011701">
    <property type="entry name" value="MFS"/>
</dbReference>
<feature type="transmembrane region" description="Helical" evidence="4">
    <location>
        <begin position="168"/>
        <end position="188"/>
    </location>
</feature>
<dbReference type="RefSeq" id="WP_322185626.1">
    <property type="nucleotide sequence ID" value="NZ_JAXLPB010000001.1"/>
</dbReference>
<evidence type="ECO:0000259" key="5">
    <source>
        <dbReference type="PROSITE" id="PS50850"/>
    </source>
</evidence>
<dbReference type="EMBL" id="JAXLPB010000001">
    <property type="protein sequence ID" value="MDY8108179.1"/>
    <property type="molecule type" value="Genomic_DNA"/>
</dbReference>
<feature type="transmembrane region" description="Helical" evidence="4">
    <location>
        <begin position="344"/>
        <end position="369"/>
    </location>
</feature>
<feature type="transmembrane region" description="Helical" evidence="4">
    <location>
        <begin position="128"/>
        <end position="147"/>
    </location>
</feature>
<dbReference type="InterPro" id="IPR036259">
    <property type="entry name" value="MFS_trans_sf"/>
</dbReference>
<gene>
    <name evidence="6" type="ORF">U0C82_03320</name>
</gene>
<evidence type="ECO:0000256" key="3">
    <source>
        <dbReference type="ARBA" id="ARBA00023136"/>
    </source>
</evidence>
<name>A0ABU5HYH3_9HYPH</name>
<accession>A0ABU5HYH3</accession>
<dbReference type="Proteomes" id="UP001294412">
    <property type="component" value="Unassembled WGS sequence"/>
</dbReference>
<keyword evidence="7" id="KW-1185">Reference proteome</keyword>
<proteinExistence type="predicted"/>
<dbReference type="SUPFAM" id="SSF103473">
    <property type="entry name" value="MFS general substrate transporter"/>
    <property type="match status" value="1"/>
</dbReference>
<sequence length="459" mass="48939">MTQRTGTAASGGWLSRERTVAGPGFNRWMVPPAALCIHLCIGQVYAFSVFNKPMTMLIGGTEPAAADWTISELGWIFSIAILFLGLAAAFGGTWVERVGPRKTMATAACLFGGGFVVASLGVVWHQLWLVYLGYGVLGGCGLGLGYISPVKTLMTWFPDRPGMATGMAIMGFGGGAFIASPLSVLLMSQFGVSGAFLALGLIYFTYMMVGAIIVRVPARDWLPEGYTPPRTSKGMITTANVHVDEALKTRQFWLLWGILFLNVTAGIGVLGQASLMSQEMFPGTITAAAAAGFVGLLSLFNMAGRFFWASTSDYIGRKPTYMIFFALGVVLYALVPTAGNMGSIVFFVAAYAVILSMYGGGFATIPAYLKDVFGKDYVGAIHGRLLTAWSAAGIVGPVLVNYLREFQIDAGVPKADAYTVTMYIMAGLLAIGLVLNFLMSPVHRKHHMQADARAKPLAA</sequence>
<feature type="transmembrane region" description="Helical" evidence="4">
    <location>
        <begin position="28"/>
        <end position="47"/>
    </location>
</feature>
<dbReference type="InterPro" id="IPR020846">
    <property type="entry name" value="MFS_dom"/>
</dbReference>
<evidence type="ECO:0000256" key="4">
    <source>
        <dbReference type="SAM" id="Phobius"/>
    </source>
</evidence>
<dbReference type="PANTHER" id="PTHR11360:SF317">
    <property type="entry name" value="MAJOR FACILITATOR SUPERFAMILY (MFS) PROFILE DOMAIN-CONTAINING PROTEIN-RELATED"/>
    <property type="match status" value="1"/>
</dbReference>
<evidence type="ECO:0000256" key="2">
    <source>
        <dbReference type="ARBA" id="ARBA00022989"/>
    </source>
</evidence>
<protein>
    <submittedName>
        <fullName evidence="6">OFA family MFS transporter</fullName>
    </submittedName>
</protein>
<feature type="transmembrane region" description="Helical" evidence="4">
    <location>
        <begin position="104"/>
        <end position="122"/>
    </location>
</feature>
<evidence type="ECO:0000313" key="7">
    <source>
        <dbReference type="Proteomes" id="UP001294412"/>
    </source>
</evidence>
<evidence type="ECO:0000256" key="1">
    <source>
        <dbReference type="ARBA" id="ARBA00022692"/>
    </source>
</evidence>
<feature type="transmembrane region" description="Helical" evidence="4">
    <location>
        <begin position="320"/>
        <end position="338"/>
    </location>
</feature>
<keyword evidence="2 4" id="KW-1133">Transmembrane helix</keyword>
<reference evidence="6 7" key="1">
    <citation type="submission" date="2023-12" db="EMBL/GenBank/DDBJ databases">
        <title>Description of Novel Strain Fulvimarina sp. 2208YS6-2-32 isolated from Uroteuthis (Photololigo) edulis.</title>
        <authorList>
            <person name="Park J.-S."/>
        </authorList>
    </citation>
    <scope>NUCLEOTIDE SEQUENCE [LARGE SCALE GENOMIC DNA]</scope>
    <source>
        <strain evidence="6 7">2208YS6-2-32</strain>
    </source>
</reference>
<feature type="domain" description="Major facilitator superfamily (MFS) profile" evidence="5">
    <location>
        <begin position="1"/>
        <end position="444"/>
    </location>
</feature>
<feature type="transmembrane region" description="Helical" evidence="4">
    <location>
        <begin position="381"/>
        <end position="400"/>
    </location>
</feature>
<feature type="transmembrane region" description="Helical" evidence="4">
    <location>
        <begin position="420"/>
        <end position="439"/>
    </location>
</feature>
<organism evidence="6 7">
    <name type="scientific">Fulvimarina uroteuthidis</name>
    <dbReference type="NCBI Taxonomy" id="3098149"/>
    <lineage>
        <taxon>Bacteria</taxon>
        <taxon>Pseudomonadati</taxon>
        <taxon>Pseudomonadota</taxon>
        <taxon>Alphaproteobacteria</taxon>
        <taxon>Hyphomicrobiales</taxon>
        <taxon>Aurantimonadaceae</taxon>
        <taxon>Fulvimarina</taxon>
    </lineage>
</organism>
<feature type="transmembrane region" description="Helical" evidence="4">
    <location>
        <begin position="194"/>
        <end position="214"/>
    </location>
</feature>
<dbReference type="Gene3D" id="1.20.1250.20">
    <property type="entry name" value="MFS general substrate transporter like domains"/>
    <property type="match status" value="2"/>
</dbReference>
<comment type="caution">
    <text evidence="6">The sequence shown here is derived from an EMBL/GenBank/DDBJ whole genome shotgun (WGS) entry which is preliminary data.</text>
</comment>
<feature type="transmembrane region" description="Helical" evidence="4">
    <location>
        <begin position="73"/>
        <end position="92"/>
    </location>
</feature>
<dbReference type="CDD" id="cd17353">
    <property type="entry name" value="MFS_OFA_like"/>
    <property type="match status" value="1"/>
</dbReference>
<dbReference type="Pfam" id="PF07690">
    <property type="entry name" value="MFS_1"/>
    <property type="match status" value="1"/>
</dbReference>
<feature type="transmembrane region" description="Helical" evidence="4">
    <location>
        <begin position="252"/>
        <end position="273"/>
    </location>
</feature>
<dbReference type="PROSITE" id="PS50850">
    <property type="entry name" value="MFS"/>
    <property type="match status" value="1"/>
</dbReference>
<dbReference type="PANTHER" id="PTHR11360">
    <property type="entry name" value="MONOCARBOXYLATE TRANSPORTER"/>
    <property type="match status" value="1"/>
</dbReference>
<dbReference type="InterPro" id="IPR050327">
    <property type="entry name" value="Proton-linked_MCT"/>
</dbReference>
<evidence type="ECO:0000313" key="6">
    <source>
        <dbReference type="EMBL" id="MDY8108179.1"/>
    </source>
</evidence>
<feature type="transmembrane region" description="Helical" evidence="4">
    <location>
        <begin position="285"/>
        <end position="308"/>
    </location>
</feature>
<keyword evidence="1 4" id="KW-0812">Transmembrane</keyword>
<keyword evidence="3 4" id="KW-0472">Membrane</keyword>